<dbReference type="STRING" id="52560.SAMN04488082_101405"/>
<keyword evidence="1" id="KW-0472">Membrane</keyword>
<proteinExistence type="predicted"/>
<evidence type="ECO:0000313" key="3">
    <source>
        <dbReference type="Proteomes" id="UP000198635"/>
    </source>
</evidence>
<reference evidence="3" key="1">
    <citation type="submission" date="2016-10" db="EMBL/GenBank/DDBJ databases">
        <authorList>
            <person name="Varghese N."/>
            <person name="Submissions S."/>
        </authorList>
    </citation>
    <scope>NUCLEOTIDE SEQUENCE [LARGE SCALE GENOMIC DNA]</scope>
    <source>
        <strain evidence="3">DSM 5918</strain>
    </source>
</reference>
<dbReference type="InterPro" id="IPR012902">
    <property type="entry name" value="N_methyl_site"/>
</dbReference>
<organism evidence="2 3">
    <name type="scientific">Desulfomicrobium apsheronum</name>
    <dbReference type="NCBI Taxonomy" id="52560"/>
    <lineage>
        <taxon>Bacteria</taxon>
        <taxon>Pseudomonadati</taxon>
        <taxon>Thermodesulfobacteriota</taxon>
        <taxon>Desulfovibrionia</taxon>
        <taxon>Desulfovibrionales</taxon>
        <taxon>Desulfomicrobiaceae</taxon>
        <taxon>Desulfomicrobium</taxon>
    </lineage>
</organism>
<keyword evidence="1" id="KW-0812">Transmembrane</keyword>
<dbReference type="OrthoDB" id="5470570at2"/>
<keyword evidence="1" id="KW-1133">Transmembrane helix</keyword>
<dbReference type="InterPro" id="IPR045584">
    <property type="entry name" value="Pilin-like"/>
</dbReference>
<dbReference type="Proteomes" id="UP000198635">
    <property type="component" value="Unassembled WGS sequence"/>
</dbReference>
<dbReference type="AlphaFoldDB" id="A0A1I3NW77"/>
<evidence type="ECO:0000256" key="1">
    <source>
        <dbReference type="SAM" id="Phobius"/>
    </source>
</evidence>
<evidence type="ECO:0000313" key="2">
    <source>
        <dbReference type="EMBL" id="SFJ13417.1"/>
    </source>
</evidence>
<gene>
    <name evidence="2" type="ORF">SAMN04488082_101405</name>
</gene>
<keyword evidence="3" id="KW-1185">Reference proteome</keyword>
<dbReference type="SUPFAM" id="SSF54523">
    <property type="entry name" value="Pili subunits"/>
    <property type="match status" value="1"/>
</dbReference>
<protein>
    <submittedName>
        <fullName evidence="2">Prepilin-type N-terminal cleavage/methylation domain-containing protein</fullName>
    </submittedName>
</protein>
<dbReference type="NCBIfam" id="TIGR02532">
    <property type="entry name" value="IV_pilin_GFxxxE"/>
    <property type="match status" value="1"/>
</dbReference>
<dbReference type="PROSITE" id="PS00409">
    <property type="entry name" value="PROKAR_NTER_METHYL"/>
    <property type="match status" value="1"/>
</dbReference>
<dbReference type="RefSeq" id="WP_092372452.1">
    <property type="nucleotide sequence ID" value="NZ_FORX01000001.1"/>
</dbReference>
<feature type="transmembrane region" description="Helical" evidence="1">
    <location>
        <begin position="16"/>
        <end position="37"/>
    </location>
</feature>
<dbReference type="Pfam" id="PF07963">
    <property type="entry name" value="N_methyl"/>
    <property type="match status" value="1"/>
</dbReference>
<sequence>MIKNKQGLLGQSGMTLIEVLVAMAISGLVVGAIHSIFQTHRRIAAKQEQTSLMQQELLSAMSLISEELRMCGYSAQGTPGFGFLHRPQAGAPDYGRATNQTAVYCSRDWNNDGILNESGSGSLREHSGFRLNVTNDGSAKAVPDNVLRKYDTGAVHWQPISTNIGDLRFTYFNAEGAAIPDPQANPGIIRGVKVAITAIPSPLRASLKIGNRTMSTMVWCRNLGTDRRNPFNTDSVNADLAVVASSSIP</sequence>
<dbReference type="EMBL" id="FORX01000001">
    <property type="protein sequence ID" value="SFJ13417.1"/>
    <property type="molecule type" value="Genomic_DNA"/>
</dbReference>
<name>A0A1I3NW77_9BACT</name>
<accession>A0A1I3NW77</accession>